<feature type="compositionally biased region" description="Basic and acidic residues" evidence="1">
    <location>
        <begin position="207"/>
        <end position="227"/>
    </location>
</feature>
<accession>A0A222VWH7</accession>
<dbReference type="GO" id="GO:0016020">
    <property type="term" value="C:membrane"/>
    <property type="evidence" value="ECO:0007669"/>
    <property type="project" value="UniProtKB-UniRule"/>
</dbReference>
<dbReference type="Pfam" id="PF00691">
    <property type="entry name" value="OmpA"/>
    <property type="match status" value="1"/>
</dbReference>
<dbReference type="AlphaFoldDB" id="A0A222VWH7"/>
<evidence type="ECO:0000313" key="3">
    <source>
        <dbReference type="Proteomes" id="UP000199494"/>
    </source>
</evidence>
<organism evidence="2 3">
    <name type="scientific">Prauserella marina</name>
    <dbReference type="NCBI Taxonomy" id="530584"/>
    <lineage>
        <taxon>Bacteria</taxon>
        <taxon>Bacillati</taxon>
        <taxon>Actinomycetota</taxon>
        <taxon>Actinomycetes</taxon>
        <taxon>Pseudonocardiales</taxon>
        <taxon>Pseudonocardiaceae</taxon>
        <taxon>Prauserella</taxon>
    </lineage>
</organism>
<gene>
    <name evidence="2" type="ORF">SAMN05421630_104269</name>
</gene>
<dbReference type="KEGG" id="pmad:BAY61_28330"/>
<evidence type="ECO:0000256" key="1">
    <source>
        <dbReference type="SAM" id="MobiDB-lite"/>
    </source>
</evidence>
<dbReference type="PROSITE" id="PS51123">
    <property type="entry name" value="OMPA_2"/>
    <property type="match status" value="1"/>
</dbReference>
<proteinExistence type="predicted"/>
<dbReference type="EMBL" id="FMZE01000004">
    <property type="protein sequence ID" value="SDC88169.1"/>
    <property type="molecule type" value="Genomic_DNA"/>
</dbReference>
<keyword evidence="3" id="KW-1185">Reference proteome</keyword>
<feature type="region of interest" description="Disordered" evidence="1">
    <location>
        <begin position="197"/>
        <end position="227"/>
    </location>
</feature>
<evidence type="ECO:0000313" key="2">
    <source>
        <dbReference type="EMBL" id="SDC88169.1"/>
    </source>
</evidence>
<dbReference type="Proteomes" id="UP000199494">
    <property type="component" value="Unassembled WGS sequence"/>
</dbReference>
<sequence length="227" mass="23422">MPGNRRLLWLVPLALLVTGVLALLGTWSSSGGIQADLTEKARTALGSEGLRADVTFDGRDATLHGVAAEQQARAADVVGAVDGVRAVRQAQGAEPSDDGSTDTGAADLNTAIDEELADAPITFRPNTAVLTGKGEQALATVLDTIRSAGDEAKTYGYEVAGYAAKVAGGDPRESARLSSARADTVARKLVDAGISRERVTTVGKGDAPSRGENGDPAKDRRAEITVR</sequence>
<dbReference type="SUPFAM" id="SSF103088">
    <property type="entry name" value="OmpA-like"/>
    <property type="match status" value="1"/>
</dbReference>
<dbReference type="Gene3D" id="3.30.1330.60">
    <property type="entry name" value="OmpA-like domain"/>
    <property type="match status" value="1"/>
</dbReference>
<dbReference type="OrthoDB" id="3555397at2"/>
<protein>
    <submittedName>
        <fullName evidence="2">Outer membrane protein OmpA</fullName>
    </submittedName>
</protein>
<dbReference type="RefSeq" id="WP_091803226.1">
    <property type="nucleotide sequence ID" value="NZ_CP016353.1"/>
</dbReference>
<name>A0A222VWH7_9PSEU</name>
<dbReference type="InterPro" id="IPR036737">
    <property type="entry name" value="OmpA-like_sf"/>
</dbReference>
<dbReference type="InterPro" id="IPR006665">
    <property type="entry name" value="OmpA-like"/>
</dbReference>
<reference evidence="2 3" key="1">
    <citation type="submission" date="2016-10" db="EMBL/GenBank/DDBJ databases">
        <authorList>
            <person name="de Groot N.N."/>
        </authorList>
    </citation>
    <scope>NUCLEOTIDE SEQUENCE [LARGE SCALE GENOMIC DNA]</scope>
    <source>
        <strain evidence="2 3">CGMCC 4.5506</strain>
    </source>
</reference>
<dbReference type="STRING" id="530584.SAMN05421630_104269"/>